<keyword evidence="6 9" id="KW-1133">Transmembrane helix</keyword>
<comment type="subcellular location">
    <subcellularLocation>
        <location evidence="1">Membrane</location>
        <topology evidence="1">Multi-pass membrane protein</topology>
    </subcellularLocation>
</comment>
<keyword evidence="5" id="KW-1278">Translocase</keyword>
<evidence type="ECO:0000259" key="10">
    <source>
        <dbReference type="PROSITE" id="PS50253"/>
    </source>
</evidence>
<dbReference type="EMBL" id="KF534717">
    <property type="protein sequence ID" value="AGZ13049.1"/>
    <property type="molecule type" value="Genomic_DNA"/>
</dbReference>
<evidence type="ECO:0000256" key="4">
    <source>
        <dbReference type="ARBA" id="ARBA00022692"/>
    </source>
</evidence>
<reference evidence="11" key="1">
    <citation type="journal article" date="2013" name="Mitochondrial DNA">
        <title>Complete mitochondrial genome of the Antarctic soft-shelled clam, Laternula elliptica (Bivalvia; Laternulidae).</title>
        <authorList>
            <person name="Park H."/>
            <person name="Ahn D.H."/>
        </authorList>
    </citation>
    <scope>NUCLEOTIDE SEQUENCE</scope>
</reference>
<dbReference type="PROSITE" id="PS50253">
    <property type="entry name" value="COX3"/>
    <property type="match status" value="1"/>
</dbReference>
<dbReference type="GO" id="GO:0006123">
    <property type="term" value="P:mitochondrial electron transport, cytochrome c to oxygen"/>
    <property type="evidence" value="ECO:0007669"/>
    <property type="project" value="TreeGrafter"/>
</dbReference>
<feature type="transmembrane region" description="Helical" evidence="9">
    <location>
        <begin position="25"/>
        <end position="44"/>
    </location>
</feature>
<comment type="similarity">
    <text evidence="2 8">Belongs to the cytochrome c oxidase subunit 3 family.</text>
</comment>
<evidence type="ECO:0000256" key="8">
    <source>
        <dbReference type="RuleBase" id="RU003375"/>
    </source>
</evidence>
<keyword evidence="8 11" id="KW-0496">Mitochondrion</keyword>
<geneLocation type="mitochondrion" evidence="11"/>
<evidence type="ECO:0000256" key="9">
    <source>
        <dbReference type="SAM" id="Phobius"/>
    </source>
</evidence>
<dbReference type="GeneID" id="17674890"/>
<feature type="transmembrane region" description="Helical" evidence="9">
    <location>
        <begin position="246"/>
        <end position="268"/>
    </location>
</feature>
<protein>
    <recommendedName>
        <fullName evidence="3 8">Cytochrome c oxidase subunit 3</fullName>
    </recommendedName>
</protein>
<evidence type="ECO:0000256" key="7">
    <source>
        <dbReference type="ARBA" id="ARBA00023136"/>
    </source>
</evidence>
<dbReference type="CDD" id="cd01665">
    <property type="entry name" value="Cyt_c_Oxidase_III"/>
    <property type="match status" value="1"/>
</dbReference>
<dbReference type="RefSeq" id="YP_008815680.1">
    <property type="nucleotide sequence ID" value="NC_022846.1"/>
</dbReference>
<dbReference type="GO" id="GO:0004129">
    <property type="term" value="F:cytochrome-c oxidase activity"/>
    <property type="evidence" value="ECO:0007669"/>
    <property type="project" value="InterPro"/>
</dbReference>
<dbReference type="PANTHER" id="PTHR11403:SF7">
    <property type="entry name" value="CYTOCHROME C OXIDASE SUBUNIT 3"/>
    <property type="match status" value="1"/>
</dbReference>
<evidence type="ECO:0000256" key="1">
    <source>
        <dbReference type="ARBA" id="ARBA00004141"/>
    </source>
</evidence>
<dbReference type="Pfam" id="PF00510">
    <property type="entry name" value="COX3"/>
    <property type="match status" value="1"/>
</dbReference>
<dbReference type="GO" id="GO:0016020">
    <property type="term" value="C:membrane"/>
    <property type="evidence" value="ECO:0007669"/>
    <property type="project" value="UniProtKB-SubCell"/>
</dbReference>
<accession>U5TTY0</accession>
<dbReference type="GO" id="GO:0005739">
    <property type="term" value="C:mitochondrion"/>
    <property type="evidence" value="ECO:0007669"/>
    <property type="project" value="TreeGrafter"/>
</dbReference>
<dbReference type="InterPro" id="IPR035973">
    <property type="entry name" value="Cyt_c_oxidase_su3-like_sf"/>
</dbReference>
<keyword evidence="7 9" id="KW-0472">Membrane</keyword>
<evidence type="ECO:0000256" key="3">
    <source>
        <dbReference type="ARBA" id="ARBA00015944"/>
    </source>
</evidence>
<evidence type="ECO:0000256" key="6">
    <source>
        <dbReference type="ARBA" id="ARBA00022989"/>
    </source>
</evidence>
<organism evidence="11">
    <name type="scientific">Laternula elliptica</name>
    <name type="common">Freshwater crab</name>
    <name type="synonym">Anatina prismatica</name>
    <dbReference type="NCBI Taxonomy" id="228457"/>
    <lineage>
        <taxon>Eukaryota</taxon>
        <taxon>Metazoa</taxon>
        <taxon>Spiralia</taxon>
        <taxon>Lophotrochozoa</taxon>
        <taxon>Mollusca</taxon>
        <taxon>Bivalvia</taxon>
        <taxon>Autobranchia</taxon>
        <taxon>Heteroconchia</taxon>
        <taxon>Euheterodonta</taxon>
        <taxon>Anomalodesmata</taxon>
        <taxon>Pandoroidea</taxon>
        <taxon>Laternulidae</taxon>
        <taxon>Laternula</taxon>
    </lineage>
</organism>
<name>U5TTY0_LATEL</name>
<dbReference type="SUPFAM" id="SSF81452">
    <property type="entry name" value="Cytochrome c oxidase subunit III-like"/>
    <property type="match status" value="1"/>
</dbReference>
<dbReference type="InterPro" id="IPR024791">
    <property type="entry name" value="Cyt_c/ubiquinol_Oxase_su3"/>
</dbReference>
<feature type="transmembrane region" description="Helical" evidence="9">
    <location>
        <begin position="50"/>
        <end position="71"/>
    </location>
</feature>
<dbReference type="InterPro" id="IPR013833">
    <property type="entry name" value="Cyt_c_oxidase_su3_a-hlx"/>
</dbReference>
<feature type="transmembrane region" description="Helical" evidence="9">
    <location>
        <begin position="207"/>
        <end position="234"/>
    </location>
</feature>
<sequence length="271" mass="30533">MSWISLNLNQRTHGHGFHLVESSPWPILSAVYVFGIAAGLVEWLSGSSSLYLGCGVLGLMVCLVFWWRDVIREATFQGHHTSLVQRGIKAGFVLFLISEVAFFLSLFWAFFHASLVPTAYLGNQWPPTGIQPINPWSVPLLNTAILVGSGVTVTLSHHSIQAGHLSKATMSLLVTVLMGLYFTWLQWDEYCHASFSMADSVFGSTFYLATGFHGLHVIVGTVFLIVCLCRMYFLQFSNTRHLGYKLAIWYWHFVDAVWILLYGVIYIWGSW</sequence>
<dbReference type="AlphaFoldDB" id="U5TTY0"/>
<dbReference type="Gene3D" id="1.10.287.70">
    <property type="match status" value="1"/>
</dbReference>
<dbReference type="FunFam" id="1.20.120.80:FF:000002">
    <property type="entry name" value="Cytochrome c oxidase subunit 3"/>
    <property type="match status" value="1"/>
</dbReference>
<feature type="domain" description="Heme-copper oxidase subunit III family profile" evidence="10">
    <location>
        <begin position="13"/>
        <end position="270"/>
    </location>
</feature>
<keyword evidence="4 8" id="KW-0812">Transmembrane</keyword>
<feature type="transmembrane region" description="Helical" evidence="9">
    <location>
        <begin position="168"/>
        <end position="187"/>
    </location>
</feature>
<dbReference type="Gene3D" id="1.20.120.80">
    <property type="entry name" value="Cytochrome c oxidase, subunit III, four-helix bundle"/>
    <property type="match status" value="1"/>
</dbReference>
<comment type="function">
    <text evidence="8">Component of the cytochrome c oxidase, the last enzyme in the mitochondrial electron transport chain which drives oxidative phosphorylation. The respiratory chain contains 3 multisubunit complexes succinate dehydrogenase (complex II, CII), ubiquinol-cytochrome c oxidoreductase (cytochrome b-c1 complex, complex III, CIII) and cytochrome c oxidase (complex IV, CIV), that cooperate to transfer electrons derived from NADH and succinate to molecular oxygen, creating an electrochemical gradient over the inner membrane that drives transmembrane transport and the ATP synthase. Cytochrome c oxidase is the component of the respiratory chain that catalyzes the reduction of oxygen to water. Electrons originating from reduced cytochrome c in the intermembrane space (IMS) are transferred via the dinuclear copper A center (CU(A)) of subunit 2 and heme A of subunit 1 to the active site in subunit 1, a binuclear center (BNC) formed by heme A3 and copper B (CU(B)). The BNC reduces molecular oxygen to 2 water molecules using 4 electrons from cytochrome c in the IMS and 4 protons from the mitochondrial matrix.</text>
</comment>
<evidence type="ECO:0000313" key="11">
    <source>
        <dbReference type="EMBL" id="AGZ13049.1"/>
    </source>
</evidence>
<dbReference type="InterPro" id="IPR000298">
    <property type="entry name" value="Cyt_c_oxidase-like_su3"/>
</dbReference>
<dbReference type="PANTHER" id="PTHR11403">
    <property type="entry name" value="CYTOCHROME C OXIDASE SUBUNIT III"/>
    <property type="match status" value="1"/>
</dbReference>
<dbReference type="CTD" id="4514"/>
<evidence type="ECO:0000256" key="2">
    <source>
        <dbReference type="ARBA" id="ARBA00010581"/>
    </source>
</evidence>
<dbReference type="InterPro" id="IPR033945">
    <property type="entry name" value="Cyt_c_oxase_su3_dom"/>
</dbReference>
<proteinExistence type="inferred from homology"/>
<gene>
    <name evidence="11" type="primary">cox3</name>
    <name evidence="11" type="ORF">LaelMp004</name>
</gene>
<evidence type="ECO:0000256" key="5">
    <source>
        <dbReference type="ARBA" id="ARBA00022967"/>
    </source>
</evidence>
<feature type="transmembrane region" description="Helical" evidence="9">
    <location>
        <begin position="136"/>
        <end position="156"/>
    </location>
</feature>
<feature type="transmembrane region" description="Helical" evidence="9">
    <location>
        <begin position="92"/>
        <end position="116"/>
    </location>
</feature>